<keyword evidence="11 18" id="KW-0503">Monooxygenase</keyword>
<dbReference type="Gene3D" id="3.50.50.60">
    <property type="entry name" value="FAD/NAD(P)-binding domain"/>
    <property type="match status" value="4"/>
</dbReference>
<dbReference type="InterPro" id="IPR002253">
    <property type="entry name" value="Flavin_mOase_1"/>
</dbReference>
<dbReference type="AlphaFoldDB" id="A0A6S7I553"/>
<dbReference type="GO" id="GO:0050661">
    <property type="term" value="F:NADP binding"/>
    <property type="evidence" value="ECO:0007669"/>
    <property type="project" value="InterPro"/>
</dbReference>
<comment type="catalytic activity">
    <reaction evidence="15">
        <text>hypotaurine + NADPH + O2 + H(+) = taurine + NADP(+) + H2O</text>
        <dbReference type="Rhea" id="RHEA:69819"/>
        <dbReference type="ChEBI" id="CHEBI:15377"/>
        <dbReference type="ChEBI" id="CHEBI:15378"/>
        <dbReference type="ChEBI" id="CHEBI:15379"/>
        <dbReference type="ChEBI" id="CHEBI:57783"/>
        <dbReference type="ChEBI" id="CHEBI:57853"/>
        <dbReference type="ChEBI" id="CHEBI:58349"/>
        <dbReference type="ChEBI" id="CHEBI:507393"/>
        <dbReference type="EC" id="1.14.13.8"/>
    </reaction>
    <physiologicalReaction direction="left-to-right" evidence="15">
        <dbReference type="Rhea" id="RHEA:69820"/>
    </physiologicalReaction>
</comment>
<keyword evidence="4 18" id="KW-0285">Flavoprotein</keyword>
<accession>A0A6S7I553</accession>
<dbReference type="PRINTS" id="PR00370">
    <property type="entry name" value="FMOXYGENASE"/>
</dbReference>
<dbReference type="SUPFAM" id="SSF51905">
    <property type="entry name" value="FAD/NAD(P)-binding domain"/>
    <property type="match status" value="2"/>
</dbReference>
<comment type="catalytic activity">
    <reaction evidence="14">
        <text>hypotaurine + NADH + O2 + H(+) = taurine + NAD(+) + H2O</text>
        <dbReference type="Rhea" id="RHEA:74111"/>
        <dbReference type="ChEBI" id="CHEBI:15377"/>
        <dbReference type="ChEBI" id="CHEBI:15378"/>
        <dbReference type="ChEBI" id="CHEBI:15379"/>
        <dbReference type="ChEBI" id="CHEBI:57540"/>
        <dbReference type="ChEBI" id="CHEBI:57853"/>
        <dbReference type="ChEBI" id="CHEBI:57945"/>
        <dbReference type="ChEBI" id="CHEBI:507393"/>
        <dbReference type="EC" id="1.14.13.8"/>
    </reaction>
    <physiologicalReaction direction="left-to-right" evidence="14">
        <dbReference type="Rhea" id="RHEA:74112"/>
    </physiologicalReaction>
</comment>
<evidence type="ECO:0000256" key="5">
    <source>
        <dbReference type="ARBA" id="ARBA00022692"/>
    </source>
</evidence>
<dbReference type="FunFam" id="3.50.50.60:FF:000159">
    <property type="entry name" value="Dimethylaniline monooxygenase [N-oxide-forming]"/>
    <property type="match status" value="1"/>
</dbReference>
<dbReference type="GO" id="GO:0005789">
    <property type="term" value="C:endoplasmic reticulum membrane"/>
    <property type="evidence" value="ECO:0007669"/>
    <property type="project" value="UniProtKB-SubCell"/>
</dbReference>
<keyword evidence="6 18" id="KW-0256">Endoplasmic reticulum</keyword>
<dbReference type="EC" id="1.-.-.-" evidence="19"/>
<evidence type="ECO:0000256" key="7">
    <source>
        <dbReference type="ARBA" id="ARBA00022827"/>
    </source>
</evidence>
<keyword evidence="21" id="KW-1185">Reference proteome</keyword>
<evidence type="ECO:0000256" key="2">
    <source>
        <dbReference type="ARBA" id="ARBA00004389"/>
    </source>
</evidence>
<keyword evidence="9" id="KW-1133">Transmembrane helix</keyword>
<evidence type="ECO:0000256" key="17">
    <source>
        <dbReference type="ARBA" id="ARBA00049443"/>
    </source>
</evidence>
<evidence type="ECO:0000256" key="1">
    <source>
        <dbReference type="ARBA" id="ARBA00001974"/>
    </source>
</evidence>
<dbReference type="Pfam" id="PF00743">
    <property type="entry name" value="FMO-like"/>
    <property type="match status" value="1"/>
</dbReference>
<evidence type="ECO:0000256" key="8">
    <source>
        <dbReference type="ARBA" id="ARBA00022857"/>
    </source>
</evidence>
<proteinExistence type="inferred from homology"/>
<evidence type="ECO:0000256" key="9">
    <source>
        <dbReference type="ARBA" id="ARBA00022989"/>
    </source>
</evidence>
<dbReference type="PANTHER" id="PTHR23023">
    <property type="entry name" value="DIMETHYLANILINE MONOOXYGENASE"/>
    <property type="match status" value="1"/>
</dbReference>
<evidence type="ECO:0000256" key="15">
    <source>
        <dbReference type="ARBA" id="ARBA00048041"/>
    </source>
</evidence>
<protein>
    <recommendedName>
        <fullName evidence="19">Flavin-containing monooxygenase</fullName>
        <ecNumber evidence="19">1.-.-.-</ecNumber>
    </recommendedName>
</protein>
<reference evidence="20" key="1">
    <citation type="submission" date="2020-04" db="EMBL/GenBank/DDBJ databases">
        <authorList>
            <person name="Alioto T."/>
            <person name="Alioto T."/>
            <person name="Gomez Garrido J."/>
        </authorList>
    </citation>
    <scope>NUCLEOTIDE SEQUENCE</scope>
    <source>
        <strain evidence="20">A484AB</strain>
    </source>
</reference>
<evidence type="ECO:0000256" key="16">
    <source>
        <dbReference type="ARBA" id="ARBA00048088"/>
    </source>
</evidence>
<gene>
    <name evidence="20" type="ORF">PACLA_8A087950</name>
</gene>
<evidence type="ECO:0000256" key="6">
    <source>
        <dbReference type="ARBA" id="ARBA00022824"/>
    </source>
</evidence>
<evidence type="ECO:0000256" key="13">
    <source>
        <dbReference type="ARBA" id="ARBA00045957"/>
    </source>
</evidence>
<evidence type="ECO:0000313" key="21">
    <source>
        <dbReference type="Proteomes" id="UP001152795"/>
    </source>
</evidence>
<comment type="catalytic activity">
    <reaction evidence="16">
        <text>trimethylamine + NADPH + O2 = trimethylamine N-oxide + NADP(+) + H2O</text>
        <dbReference type="Rhea" id="RHEA:31979"/>
        <dbReference type="ChEBI" id="CHEBI:15377"/>
        <dbReference type="ChEBI" id="CHEBI:15379"/>
        <dbReference type="ChEBI" id="CHEBI:15724"/>
        <dbReference type="ChEBI" id="CHEBI:57783"/>
        <dbReference type="ChEBI" id="CHEBI:58349"/>
        <dbReference type="ChEBI" id="CHEBI:58389"/>
        <dbReference type="EC" id="1.14.13.148"/>
    </reaction>
    <physiologicalReaction direction="left-to-right" evidence="16">
        <dbReference type="Rhea" id="RHEA:31980"/>
    </physiologicalReaction>
</comment>
<evidence type="ECO:0000256" key="18">
    <source>
        <dbReference type="PIRNR" id="PIRNR000332"/>
    </source>
</evidence>
<dbReference type="InterPro" id="IPR000960">
    <property type="entry name" value="Flavin_mOase"/>
</dbReference>
<dbReference type="PIRSF" id="PIRSF000332">
    <property type="entry name" value="FMO"/>
    <property type="match status" value="1"/>
</dbReference>
<comment type="similarity">
    <text evidence="3 18 19">Belongs to the FMO family.</text>
</comment>
<evidence type="ECO:0000256" key="14">
    <source>
        <dbReference type="ARBA" id="ARBA00047338"/>
    </source>
</evidence>
<evidence type="ECO:0000256" key="11">
    <source>
        <dbReference type="ARBA" id="ARBA00023033"/>
    </source>
</evidence>
<evidence type="ECO:0000256" key="10">
    <source>
        <dbReference type="ARBA" id="ARBA00023002"/>
    </source>
</evidence>
<evidence type="ECO:0000256" key="19">
    <source>
        <dbReference type="RuleBase" id="RU361177"/>
    </source>
</evidence>
<dbReference type="InterPro" id="IPR050346">
    <property type="entry name" value="FMO-like"/>
</dbReference>
<comment type="caution">
    <text evidence="20">The sequence shown here is derived from an EMBL/GenBank/DDBJ whole genome shotgun (WGS) entry which is preliminary data.</text>
</comment>
<evidence type="ECO:0000256" key="4">
    <source>
        <dbReference type="ARBA" id="ARBA00022630"/>
    </source>
</evidence>
<dbReference type="PRINTS" id="PR01121">
    <property type="entry name" value="FMOXYGENASE1"/>
</dbReference>
<sequence>MTAEFLDMLDVTLTYIMTFVFIINLYFLVLFFSDFPIPKHHPLYLPHVLAKSYLDLYADNFNLRPHISFNTKVLQVLRSQMGNKDQWKVTYEKRPSQDEPTNTTETQVFDAVLVCSGHHWQPYIPQLPGAEKFHGEIIHSNSFRETRDFYGKNVLVVGIGDSAVAIATELSQVVNKVYLSTRRGSWITSRIQAFGIPSDQFLQRRFFFDLPRGLTDWVCMKVVNAKFDHRNFGLLPSNSYLQQPPVVNDFLPYKIISGAVLIKPDVSTLTEKDVIFVDGSVAKDIDTIILATGYNYTFPFLDENMVKFKNNSPMMYKHMFRVEEKPSIAFIGCLQPVGCMFSVAELQARLATRVFKGLVKLPAIREMEQDIAENLARRESESYDAKKHSTVVYYIPYCNSLAEIIGCRPRLGRMLFSDPLLALRCYFGPCSPPQYRLTGPGAWGGARRAIMEIQERNVAQMRKKVLGTSYQNVLIKIVVGLLCLYFVLVRVVFQ</sequence>
<dbReference type="InterPro" id="IPR036188">
    <property type="entry name" value="FAD/NAD-bd_sf"/>
</dbReference>
<comment type="function">
    <text evidence="13">Broad spectrum monooxygenase that catalyzes the oxygenation of a wide variety of nitrogen- and sulfur-containing compounds including xenobiotics. Catalyzes the S-oxygenation of hypotaurine to produce taurine, an organic osmolyte involved in cell volume regulation as well as a variety of cytoprotective and developmental processes. In vitro, catalyzes the N-oxygenation of trimethylamine (TMA) to produce trimethylamine N-oxide (TMAO) and could therefore participate to the detoxification of this compound that is generated by the action of gut microbiota from dietary precursors such as choline, choline containing compounds, betaine or L-carnitine.</text>
</comment>
<evidence type="ECO:0000256" key="12">
    <source>
        <dbReference type="ARBA" id="ARBA00023136"/>
    </source>
</evidence>
<dbReference type="GO" id="GO:0050660">
    <property type="term" value="F:flavin adenine dinucleotide binding"/>
    <property type="evidence" value="ECO:0007669"/>
    <property type="project" value="InterPro"/>
</dbReference>
<keyword evidence="12 18" id="KW-0472">Membrane</keyword>
<keyword evidence="7 18" id="KW-0274">FAD</keyword>
<comment type="catalytic activity">
    <reaction evidence="17">
        <text>N,N-dimethylaniline + NADPH + O2 + H(+) = N,N-dimethylaniline N-oxide + NADP(+) + H2O</text>
        <dbReference type="Rhea" id="RHEA:24468"/>
        <dbReference type="ChEBI" id="CHEBI:15377"/>
        <dbReference type="ChEBI" id="CHEBI:15378"/>
        <dbReference type="ChEBI" id="CHEBI:15379"/>
        <dbReference type="ChEBI" id="CHEBI:16269"/>
        <dbReference type="ChEBI" id="CHEBI:17735"/>
        <dbReference type="ChEBI" id="CHEBI:57783"/>
        <dbReference type="ChEBI" id="CHEBI:58349"/>
        <dbReference type="EC" id="1.14.13.8"/>
    </reaction>
    <physiologicalReaction direction="left-to-right" evidence="17">
        <dbReference type="Rhea" id="RHEA:24469"/>
    </physiologicalReaction>
</comment>
<dbReference type="EMBL" id="CACRXK020004087">
    <property type="protein sequence ID" value="CAB4001442.1"/>
    <property type="molecule type" value="Genomic_DNA"/>
</dbReference>
<dbReference type="GO" id="GO:0004499">
    <property type="term" value="F:N,N-dimethylaniline monooxygenase activity"/>
    <property type="evidence" value="ECO:0007669"/>
    <property type="project" value="UniProtKB-UniRule"/>
</dbReference>
<comment type="subcellular location">
    <subcellularLocation>
        <location evidence="2">Endoplasmic reticulum membrane</location>
        <topology evidence="2">Single-pass membrane protein</topology>
    </subcellularLocation>
</comment>
<evidence type="ECO:0000313" key="20">
    <source>
        <dbReference type="EMBL" id="CAB4001442.1"/>
    </source>
</evidence>
<dbReference type="InterPro" id="IPR020946">
    <property type="entry name" value="Flavin_mOase-like"/>
</dbReference>
<organism evidence="20 21">
    <name type="scientific">Paramuricea clavata</name>
    <name type="common">Red gorgonian</name>
    <name type="synonym">Violescent sea-whip</name>
    <dbReference type="NCBI Taxonomy" id="317549"/>
    <lineage>
        <taxon>Eukaryota</taxon>
        <taxon>Metazoa</taxon>
        <taxon>Cnidaria</taxon>
        <taxon>Anthozoa</taxon>
        <taxon>Octocorallia</taxon>
        <taxon>Malacalcyonacea</taxon>
        <taxon>Plexauridae</taxon>
        <taxon>Paramuricea</taxon>
    </lineage>
</organism>
<keyword evidence="5" id="KW-0812">Transmembrane</keyword>
<comment type="cofactor">
    <cofactor evidence="1 18 19">
        <name>FAD</name>
        <dbReference type="ChEBI" id="CHEBI:57692"/>
    </cofactor>
</comment>
<keyword evidence="8 18" id="KW-0521">NADP</keyword>
<name>A0A6S7I553_PARCT</name>
<keyword evidence="10 18" id="KW-0560">Oxidoreductase</keyword>
<evidence type="ECO:0000256" key="3">
    <source>
        <dbReference type="ARBA" id="ARBA00009183"/>
    </source>
</evidence>
<dbReference type="Proteomes" id="UP001152795">
    <property type="component" value="Unassembled WGS sequence"/>
</dbReference>
<dbReference type="GO" id="GO:0034899">
    <property type="term" value="F:trimethylamine monooxygenase activity"/>
    <property type="evidence" value="ECO:0007669"/>
    <property type="project" value="UniProtKB-EC"/>
</dbReference>